<dbReference type="FunFam" id="1.10.287.130:FF:000002">
    <property type="entry name" value="Two-component osmosensing histidine kinase"/>
    <property type="match status" value="1"/>
</dbReference>
<dbReference type="SMART" id="SM00091">
    <property type="entry name" value="PAS"/>
    <property type="match status" value="3"/>
</dbReference>
<evidence type="ECO:0000256" key="19">
    <source>
        <dbReference type="SAM" id="Coils"/>
    </source>
</evidence>
<dbReference type="InterPro" id="IPR003661">
    <property type="entry name" value="HisK_dim/P_dom"/>
</dbReference>
<dbReference type="GO" id="GO:0006355">
    <property type="term" value="P:regulation of DNA-templated transcription"/>
    <property type="evidence" value="ECO:0007669"/>
    <property type="project" value="InterPro"/>
</dbReference>
<evidence type="ECO:0000259" key="20">
    <source>
        <dbReference type="PROSITE" id="PS50046"/>
    </source>
</evidence>
<dbReference type="PRINTS" id="PR00344">
    <property type="entry name" value="BCTRLSENSOR"/>
</dbReference>
<evidence type="ECO:0000259" key="22">
    <source>
        <dbReference type="PROSITE" id="PS50110"/>
    </source>
</evidence>
<evidence type="ECO:0000256" key="17">
    <source>
        <dbReference type="PROSITE-ProRule" id="PRU00110"/>
    </source>
</evidence>
<dbReference type="Gene3D" id="3.40.50.2300">
    <property type="match status" value="1"/>
</dbReference>
<feature type="domain" description="PAC" evidence="23">
    <location>
        <begin position="538"/>
        <end position="590"/>
    </location>
</feature>
<evidence type="ECO:0000256" key="11">
    <source>
        <dbReference type="ARBA" id="ARBA00022840"/>
    </source>
</evidence>
<dbReference type="NCBIfam" id="TIGR00229">
    <property type="entry name" value="sensory_box"/>
    <property type="match status" value="1"/>
</dbReference>
<evidence type="ECO:0000256" key="3">
    <source>
        <dbReference type="ARBA" id="ARBA00006402"/>
    </source>
</evidence>
<evidence type="ECO:0000259" key="21">
    <source>
        <dbReference type="PROSITE" id="PS50109"/>
    </source>
</evidence>
<dbReference type="EMBL" id="JH600070">
    <property type="protein sequence ID" value="EIJ41557.1"/>
    <property type="molecule type" value="Genomic_DNA"/>
</dbReference>
<feature type="modified residue" description="4-aspartylphosphate" evidence="18">
    <location>
        <position position="913"/>
    </location>
</feature>
<comment type="subcellular location">
    <subcellularLocation>
        <location evidence="2">Cell membrane</location>
        <topology evidence="2">Multi-pass membrane protein</topology>
    </subcellularLocation>
</comment>
<dbReference type="Gene3D" id="1.20.120.160">
    <property type="entry name" value="HPT domain"/>
    <property type="match status" value="1"/>
</dbReference>
<dbReference type="InterPro" id="IPR036641">
    <property type="entry name" value="HPT_dom_sf"/>
</dbReference>
<dbReference type="Gene3D" id="3.30.450.40">
    <property type="match status" value="1"/>
</dbReference>
<dbReference type="Pfam" id="PF01627">
    <property type="entry name" value="Hpt"/>
    <property type="match status" value="1"/>
</dbReference>
<evidence type="ECO:0000256" key="2">
    <source>
        <dbReference type="ARBA" id="ARBA00004651"/>
    </source>
</evidence>
<dbReference type="Pfam" id="PF08446">
    <property type="entry name" value="PAS_2"/>
    <property type="match status" value="1"/>
</dbReference>
<evidence type="ECO:0000256" key="18">
    <source>
        <dbReference type="PROSITE-ProRule" id="PRU00169"/>
    </source>
</evidence>
<reference evidence="25 26" key="1">
    <citation type="submission" date="2011-11" db="EMBL/GenBank/DDBJ databases">
        <title>Improved High-Quality Draft sequence of Beggiatoa alba B18lD.</title>
        <authorList>
            <consortium name="US DOE Joint Genome Institute"/>
            <person name="Lucas S."/>
            <person name="Han J."/>
            <person name="Lapidus A."/>
            <person name="Cheng J.-F."/>
            <person name="Goodwin L."/>
            <person name="Pitluck S."/>
            <person name="Peters L."/>
            <person name="Mikhailova N."/>
            <person name="Held B."/>
            <person name="Detter J.C."/>
            <person name="Han C."/>
            <person name="Tapia R."/>
            <person name="Land M."/>
            <person name="Hauser L."/>
            <person name="Kyrpides N."/>
            <person name="Ivanova N."/>
            <person name="Pagani I."/>
            <person name="Samuel K."/>
            <person name="Teske A."/>
            <person name="Mueller J."/>
            <person name="Woyke T."/>
        </authorList>
    </citation>
    <scope>NUCLEOTIDE SEQUENCE [LARGE SCALE GENOMIC DNA]</scope>
    <source>
        <strain evidence="25 26">B18LD</strain>
    </source>
</reference>
<keyword evidence="8" id="KW-0812">Transmembrane</keyword>
<dbReference type="PROSITE" id="PS50894">
    <property type="entry name" value="HPT"/>
    <property type="match status" value="1"/>
</dbReference>
<keyword evidence="9" id="KW-0547">Nucleotide-binding</keyword>
<feature type="modified residue" description="Phosphohistidine" evidence="17">
    <location>
        <position position="1061"/>
    </location>
</feature>
<dbReference type="CDD" id="cd00082">
    <property type="entry name" value="HisKA"/>
    <property type="match status" value="1"/>
</dbReference>
<dbReference type="PROSITE" id="PS50113">
    <property type="entry name" value="PAC"/>
    <property type="match status" value="1"/>
</dbReference>
<dbReference type="CDD" id="cd00088">
    <property type="entry name" value="HPT"/>
    <property type="match status" value="1"/>
</dbReference>
<evidence type="ECO:0000256" key="12">
    <source>
        <dbReference type="ARBA" id="ARBA00022989"/>
    </source>
</evidence>
<comment type="catalytic activity">
    <reaction evidence="1">
        <text>ATP + protein L-histidine = ADP + protein N-phospho-L-histidine.</text>
        <dbReference type="EC" id="2.7.13.3"/>
    </reaction>
</comment>
<dbReference type="SMART" id="SM00086">
    <property type="entry name" value="PAC"/>
    <property type="match status" value="2"/>
</dbReference>
<dbReference type="PROSITE" id="PS50109">
    <property type="entry name" value="HIS_KIN"/>
    <property type="match status" value="1"/>
</dbReference>
<evidence type="ECO:0000313" key="26">
    <source>
        <dbReference type="Proteomes" id="UP000005744"/>
    </source>
</evidence>
<dbReference type="InterPro" id="IPR005467">
    <property type="entry name" value="His_kinase_dom"/>
</dbReference>
<comment type="subunit">
    <text evidence="15">At low DSF concentrations, interacts with RpfF.</text>
</comment>
<dbReference type="InterPro" id="IPR029016">
    <property type="entry name" value="GAF-like_dom_sf"/>
</dbReference>
<name>I3CD64_9GAMM</name>
<dbReference type="Pfam" id="PF13188">
    <property type="entry name" value="PAS_8"/>
    <property type="match status" value="1"/>
</dbReference>
<keyword evidence="14" id="KW-0472">Membrane</keyword>
<evidence type="ECO:0000259" key="23">
    <source>
        <dbReference type="PROSITE" id="PS50113"/>
    </source>
</evidence>
<feature type="coiled-coil region" evidence="19">
    <location>
        <begin position="578"/>
        <end position="608"/>
    </location>
</feature>
<dbReference type="PROSITE" id="PS50046">
    <property type="entry name" value="PHYTOCHROME_2"/>
    <property type="match status" value="1"/>
</dbReference>
<evidence type="ECO:0000313" key="25">
    <source>
        <dbReference type="EMBL" id="EIJ41557.1"/>
    </source>
</evidence>
<evidence type="ECO:0000256" key="1">
    <source>
        <dbReference type="ARBA" id="ARBA00000085"/>
    </source>
</evidence>
<keyword evidence="13" id="KW-0902">Two-component regulatory system</keyword>
<feature type="domain" description="Histidine kinase" evidence="21">
    <location>
        <begin position="615"/>
        <end position="836"/>
    </location>
</feature>
<dbReference type="STRING" id="395493.BegalDRAFT_0645"/>
<keyword evidence="26" id="KW-1185">Reference proteome</keyword>
<comment type="similarity">
    <text evidence="3">In the N-terminal section; belongs to the phytochrome family.</text>
</comment>
<dbReference type="InterPro" id="IPR011006">
    <property type="entry name" value="CheY-like_superfamily"/>
</dbReference>
<evidence type="ECO:0000256" key="4">
    <source>
        <dbReference type="ARBA" id="ARBA00012438"/>
    </source>
</evidence>
<dbReference type="InterPro" id="IPR036890">
    <property type="entry name" value="HATPase_C_sf"/>
</dbReference>
<dbReference type="FunFam" id="3.30.565.10:FF:000010">
    <property type="entry name" value="Sensor histidine kinase RcsC"/>
    <property type="match status" value="1"/>
</dbReference>
<dbReference type="PANTHER" id="PTHR45339:SF1">
    <property type="entry name" value="HYBRID SIGNAL TRANSDUCTION HISTIDINE KINASE J"/>
    <property type="match status" value="1"/>
</dbReference>
<dbReference type="InterPro" id="IPR013655">
    <property type="entry name" value="PAS_fold_3"/>
</dbReference>
<dbReference type="SUPFAM" id="SSF47226">
    <property type="entry name" value="Histidine-containing phosphotransfer domain, HPT domain"/>
    <property type="match status" value="1"/>
</dbReference>
<dbReference type="Proteomes" id="UP000005744">
    <property type="component" value="Unassembled WGS sequence"/>
</dbReference>
<dbReference type="OrthoDB" id="9792854at2"/>
<feature type="domain" description="HPt" evidence="24">
    <location>
        <begin position="1022"/>
        <end position="1123"/>
    </location>
</feature>
<keyword evidence="6 18" id="KW-0597">Phosphoprotein</keyword>
<sequence length="1129" mass="128594">MNISNGIQTYGVLLTLKYAEAVESLSIIQVSQNVIEHLGFTANELLNQPLSKCIPLVQLAPLKDFLKNPSQLINYNPFTWVLSVKGQTQRFNGIFYYNQQGMLLLCLEPVLAQANPDFWYIHQAQAIIARLQPIQRTETYYMNLVNEFQAFTGYDRVLLYSYNPLMGEQILAEANNSAYITHPHQYPYREIQPAIHLACHKHRLWFLNDIHQSISYLTPSQLMTGELVDMHMIPLNPQLPISLRHIQNNKVRAVFLLALIIDDKLWGFIVAQHNSPYRLPYAQRVACEVLGQAISTHLHYLQQTIDSRLYSSSDLTPATPNFMQALNECREHYHTVLNALEEGLIIHDHQGDIIEINQRACQILDMSLAEIKASYNTTQLRFFHEDGSPYPYQDYPPLYALHTDKPLQRLVLGVTHQDNENIKWLLINTQLLYRAGSHNPYALFASFTDISEHKRTEEALRKSEARLLKTQQLARLGYWELQLNSKLIEASRDFFQLFNLPYSTTPITVQTFLATIHPADRGYLQAYIERTIWQDEAYILEFRVFHHDNELHYLQTYLHPIYDKQGKIIAIQGATQDITLHKEAEERLKKAIDDAERAKSEAEQANYAKGAFLANMSHEIRTPINGVLGMVELLRSTPLNEQQHHYLERVHTSGETLLTVINDILDFSKIEAGKLALENIDFNFHELIADTAEFFNLSIQSKGLKFNKAFPPAFPTLLKGDPIRLRQILNNLLSNAIKFTETGEISLKITVLEDKERHILLHLEVIDTGIGISTDVGNRLFKPFSQADSTTTRKYGGTGLGLAITRRLLQMMNSEISLTSKVGQGSTVWFNLRFEKSTLITPARILPLPPIVLNTNVVQTPVTRVLLAEDNEINQEVASSFLAKLGCQTYVVENGKEALDFLAKNPIDIVFMDCYMPIMDGFTATEQRRAAEQSQQKPHLPIIALTANAMLGDKERCLSAGMDDYISKPFNMQHLRNALQRWLPNHFNGLNIPAPTPMTSPLTTTESLLNETVITNLRIDMQERGIGWLIDIYLNDAPHSLKHLKDAVAEVDIEKIKSYAHKFKGSNKTIGAQKAADYCFLLEKALKNLEDFAEVQRLFAELEQIVEATKQALIKEKNASQPTHKSPVN</sequence>
<dbReference type="eggNOG" id="COG0642">
    <property type="taxonomic scope" value="Bacteria"/>
</dbReference>
<dbReference type="InterPro" id="IPR004358">
    <property type="entry name" value="Sig_transdc_His_kin-like_C"/>
</dbReference>
<gene>
    <name evidence="25" type="ORF">BegalDRAFT_0645</name>
</gene>
<dbReference type="SUPFAM" id="SSF55874">
    <property type="entry name" value="ATPase domain of HSP90 chaperone/DNA topoisomerase II/histidine kinase"/>
    <property type="match status" value="1"/>
</dbReference>
<dbReference type="SUPFAM" id="SSF55781">
    <property type="entry name" value="GAF domain-like"/>
    <property type="match status" value="1"/>
</dbReference>
<evidence type="ECO:0000256" key="7">
    <source>
        <dbReference type="ARBA" id="ARBA00022679"/>
    </source>
</evidence>
<evidence type="ECO:0000256" key="8">
    <source>
        <dbReference type="ARBA" id="ARBA00022692"/>
    </source>
</evidence>
<keyword evidence="7" id="KW-0808">Transferase</keyword>
<dbReference type="SUPFAM" id="SSF55785">
    <property type="entry name" value="PYP-like sensor domain (PAS domain)"/>
    <property type="match status" value="3"/>
</dbReference>
<proteinExistence type="inferred from homology"/>
<organism evidence="25 26">
    <name type="scientific">Beggiatoa alba B18LD</name>
    <dbReference type="NCBI Taxonomy" id="395493"/>
    <lineage>
        <taxon>Bacteria</taxon>
        <taxon>Pseudomonadati</taxon>
        <taxon>Pseudomonadota</taxon>
        <taxon>Gammaproteobacteria</taxon>
        <taxon>Thiotrichales</taxon>
        <taxon>Thiotrichaceae</taxon>
        <taxon>Beggiatoa</taxon>
    </lineage>
</organism>
<keyword evidence="12" id="KW-1133">Transmembrane helix</keyword>
<dbReference type="RefSeq" id="WP_002683579.1">
    <property type="nucleotide sequence ID" value="NZ_JH600070.1"/>
</dbReference>
<keyword evidence="19" id="KW-0175">Coiled coil</keyword>
<dbReference type="InterPro" id="IPR013654">
    <property type="entry name" value="PAS_2"/>
</dbReference>
<keyword evidence="5" id="KW-1003">Cell membrane</keyword>
<dbReference type="PROSITE" id="PS50110">
    <property type="entry name" value="RESPONSE_REGULATORY"/>
    <property type="match status" value="1"/>
</dbReference>
<evidence type="ECO:0000256" key="14">
    <source>
        <dbReference type="ARBA" id="ARBA00023136"/>
    </source>
</evidence>
<evidence type="ECO:0000256" key="13">
    <source>
        <dbReference type="ARBA" id="ARBA00023012"/>
    </source>
</evidence>
<dbReference type="InterPro" id="IPR000700">
    <property type="entry name" value="PAS-assoc_C"/>
</dbReference>
<dbReference type="SMART" id="SM00388">
    <property type="entry name" value="HisKA"/>
    <property type="match status" value="1"/>
</dbReference>
<evidence type="ECO:0000256" key="6">
    <source>
        <dbReference type="ARBA" id="ARBA00022553"/>
    </source>
</evidence>
<evidence type="ECO:0000256" key="10">
    <source>
        <dbReference type="ARBA" id="ARBA00022777"/>
    </source>
</evidence>
<dbReference type="GO" id="GO:0005524">
    <property type="term" value="F:ATP binding"/>
    <property type="evidence" value="ECO:0007669"/>
    <property type="project" value="UniProtKB-KW"/>
</dbReference>
<evidence type="ECO:0000256" key="9">
    <source>
        <dbReference type="ARBA" id="ARBA00022741"/>
    </source>
</evidence>
<keyword evidence="11" id="KW-0067">ATP-binding</keyword>
<dbReference type="Gene3D" id="1.10.287.130">
    <property type="match status" value="1"/>
</dbReference>
<dbReference type="Pfam" id="PF00072">
    <property type="entry name" value="Response_reg"/>
    <property type="match status" value="1"/>
</dbReference>
<dbReference type="eggNOG" id="COG5002">
    <property type="taxonomic scope" value="Bacteria"/>
</dbReference>
<dbReference type="AlphaFoldDB" id="I3CD64"/>
<dbReference type="EC" id="2.7.13.3" evidence="4"/>
<dbReference type="SMART" id="SM00387">
    <property type="entry name" value="HATPase_c"/>
    <property type="match status" value="1"/>
</dbReference>
<dbReference type="InterPro" id="IPR035965">
    <property type="entry name" value="PAS-like_dom_sf"/>
</dbReference>
<evidence type="ECO:0000256" key="5">
    <source>
        <dbReference type="ARBA" id="ARBA00022475"/>
    </source>
</evidence>
<dbReference type="CDD" id="cd16922">
    <property type="entry name" value="HATPase_EvgS-ArcB-TorS-like"/>
    <property type="match status" value="1"/>
</dbReference>
<dbReference type="InterPro" id="IPR003594">
    <property type="entry name" value="HATPase_dom"/>
</dbReference>
<protein>
    <recommendedName>
        <fullName evidence="16">Sensory/regulatory protein RpfC</fullName>
        <ecNumber evidence="4">2.7.13.3</ecNumber>
    </recommendedName>
</protein>
<dbReference type="GO" id="GO:0000155">
    <property type="term" value="F:phosphorelay sensor kinase activity"/>
    <property type="evidence" value="ECO:0007669"/>
    <property type="project" value="InterPro"/>
</dbReference>
<dbReference type="InterPro" id="IPR001610">
    <property type="entry name" value="PAC"/>
</dbReference>
<evidence type="ECO:0000256" key="16">
    <source>
        <dbReference type="ARBA" id="ARBA00068150"/>
    </source>
</evidence>
<dbReference type="Pfam" id="PF08447">
    <property type="entry name" value="PAS_3"/>
    <property type="match status" value="1"/>
</dbReference>
<dbReference type="Gene3D" id="2.10.70.100">
    <property type="match status" value="1"/>
</dbReference>
<dbReference type="SMART" id="SM00448">
    <property type="entry name" value="REC"/>
    <property type="match status" value="1"/>
</dbReference>
<dbReference type="SUPFAM" id="SSF52172">
    <property type="entry name" value="CheY-like"/>
    <property type="match status" value="1"/>
</dbReference>
<dbReference type="CDD" id="cd17546">
    <property type="entry name" value="REC_hyHK_CKI1_RcsC-like"/>
    <property type="match status" value="1"/>
</dbReference>
<dbReference type="CDD" id="cd00130">
    <property type="entry name" value="PAS"/>
    <property type="match status" value="2"/>
</dbReference>
<dbReference type="Gene3D" id="3.30.565.10">
    <property type="entry name" value="Histidine kinase-like ATPase, C-terminal domain"/>
    <property type="match status" value="1"/>
</dbReference>
<accession>I3CD64</accession>
<dbReference type="Pfam" id="PF00512">
    <property type="entry name" value="HisKA"/>
    <property type="match status" value="1"/>
</dbReference>
<keyword evidence="10" id="KW-0418">Kinase</keyword>
<dbReference type="InterPro" id="IPR000014">
    <property type="entry name" value="PAS"/>
</dbReference>
<evidence type="ECO:0000256" key="15">
    <source>
        <dbReference type="ARBA" id="ARBA00064003"/>
    </source>
</evidence>
<dbReference type="InterPro" id="IPR008207">
    <property type="entry name" value="Sig_transdc_His_kin_Hpt_dom"/>
</dbReference>
<dbReference type="InterPro" id="IPR001789">
    <property type="entry name" value="Sig_transdc_resp-reg_receiver"/>
</dbReference>
<evidence type="ECO:0000259" key="24">
    <source>
        <dbReference type="PROSITE" id="PS50894"/>
    </source>
</evidence>
<feature type="domain" description="Response regulatory" evidence="22">
    <location>
        <begin position="864"/>
        <end position="983"/>
    </location>
</feature>
<feature type="domain" description="Phytochrome chromophore attachment site" evidence="20">
    <location>
        <begin position="136"/>
        <end position="292"/>
    </location>
</feature>
<dbReference type="GO" id="GO:0005886">
    <property type="term" value="C:plasma membrane"/>
    <property type="evidence" value="ECO:0007669"/>
    <property type="project" value="UniProtKB-SubCell"/>
</dbReference>
<dbReference type="Pfam" id="PF02518">
    <property type="entry name" value="HATPase_c"/>
    <property type="match status" value="1"/>
</dbReference>
<dbReference type="HOGENOM" id="CLU_279232_0_0_6"/>
<dbReference type="InterPro" id="IPR016132">
    <property type="entry name" value="Phyto_chromo_attachment"/>
</dbReference>
<dbReference type="SUPFAM" id="SSF47384">
    <property type="entry name" value="Homodimeric domain of signal transducing histidine kinase"/>
    <property type="match status" value="1"/>
</dbReference>
<dbReference type="PANTHER" id="PTHR45339">
    <property type="entry name" value="HYBRID SIGNAL TRANSDUCTION HISTIDINE KINASE J"/>
    <property type="match status" value="1"/>
</dbReference>
<dbReference type="Gene3D" id="3.30.450.20">
    <property type="entry name" value="PAS domain"/>
    <property type="match status" value="3"/>
</dbReference>
<dbReference type="InterPro" id="IPR036097">
    <property type="entry name" value="HisK_dim/P_sf"/>
</dbReference>